<comment type="caution">
    <text evidence="6">The sequence shown here is derived from an EMBL/GenBank/DDBJ whole genome shotgun (WGS) entry which is preliminary data.</text>
</comment>
<evidence type="ECO:0000256" key="3">
    <source>
        <dbReference type="ARBA" id="ARBA00023163"/>
    </source>
</evidence>
<keyword evidence="2" id="KW-0238">DNA-binding</keyword>
<evidence type="ECO:0000313" key="6">
    <source>
        <dbReference type="EMBL" id="MDQ0204999.1"/>
    </source>
</evidence>
<dbReference type="InterPro" id="IPR000595">
    <property type="entry name" value="cNMP-bd_dom"/>
</dbReference>
<dbReference type="CDD" id="cd00038">
    <property type="entry name" value="CAP_ED"/>
    <property type="match status" value="1"/>
</dbReference>
<dbReference type="Gene3D" id="2.60.120.10">
    <property type="entry name" value="Jelly Rolls"/>
    <property type="match status" value="1"/>
</dbReference>
<evidence type="ECO:0000259" key="4">
    <source>
        <dbReference type="PROSITE" id="PS50042"/>
    </source>
</evidence>
<evidence type="ECO:0000313" key="7">
    <source>
        <dbReference type="Proteomes" id="UP001239167"/>
    </source>
</evidence>
<dbReference type="InterPro" id="IPR012318">
    <property type="entry name" value="HTH_CRP"/>
</dbReference>
<organism evidence="6 7">
    <name type="scientific">Pectinatus haikarae</name>
    <dbReference type="NCBI Taxonomy" id="349096"/>
    <lineage>
        <taxon>Bacteria</taxon>
        <taxon>Bacillati</taxon>
        <taxon>Bacillota</taxon>
        <taxon>Negativicutes</taxon>
        <taxon>Selenomonadales</taxon>
        <taxon>Selenomonadaceae</taxon>
        <taxon>Pectinatus</taxon>
    </lineage>
</organism>
<accession>A0ABT9YBD2</accession>
<dbReference type="SUPFAM" id="SSF46785">
    <property type="entry name" value="Winged helix' DNA-binding domain"/>
    <property type="match status" value="1"/>
</dbReference>
<dbReference type="Pfam" id="PF00027">
    <property type="entry name" value="cNMP_binding"/>
    <property type="match status" value="1"/>
</dbReference>
<feature type="domain" description="HTH crp-type" evidence="5">
    <location>
        <begin position="151"/>
        <end position="219"/>
    </location>
</feature>
<reference evidence="6 7" key="1">
    <citation type="submission" date="2023-07" db="EMBL/GenBank/DDBJ databases">
        <title>Genomic Encyclopedia of Type Strains, Phase IV (KMG-IV): sequencing the most valuable type-strain genomes for metagenomic binning, comparative biology and taxonomic classification.</title>
        <authorList>
            <person name="Goeker M."/>
        </authorList>
    </citation>
    <scope>NUCLEOTIDE SEQUENCE [LARGE SCALE GENOMIC DNA]</scope>
    <source>
        <strain evidence="6 7">DSM 16980</strain>
    </source>
</reference>
<dbReference type="PROSITE" id="PS50042">
    <property type="entry name" value="CNMP_BINDING_3"/>
    <property type="match status" value="1"/>
</dbReference>
<evidence type="ECO:0000256" key="2">
    <source>
        <dbReference type="ARBA" id="ARBA00023125"/>
    </source>
</evidence>
<dbReference type="Proteomes" id="UP001239167">
    <property type="component" value="Unassembled WGS sequence"/>
</dbReference>
<dbReference type="InterPro" id="IPR014710">
    <property type="entry name" value="RmlC-like_jellyroll"/>
</dbReference>
<protein>
    <submittedName>
        <fullName evidence="6">CRP-like cAMP-binding protein</fullName>
    </submittedName>
</protein>
<gene>
    <name evidence="6" type="ORF">J2S01_002736</name>
</gene>
<dbReference type="InterPro" id="IPR036390">
    <property type="entry name" value="WH_DNA-bd_sf"/>
</dbReference>
<keyword evidence="7" id="KW-1185">Reference proteome</keyword>
<dbReference type="EMBL" id="JAUSUE010000026">
    <property type="protein sequence ID" value="MDQ0204999.1"/>
    <property type="molecule type" value="Genomic_DNA"/>
</dbReference>
<keyword evidence="3" id="KW-0804">Transcription</keyword>
<evidence type="ECO:0000256" key="1">
    <source>
        <dbReference type="ARBA" id="ARBA00023015"/>
    </source>
</evidence>
<dbReference type="InterPro" id="IPR018490">
    <property type="entry name" value="cNMP-bd_dom_sf"/>
</dbReference>
<evidence type="ECO:0000259" key="5">
    <source>
        <dbReference type="PROSITE" id="PS51063"/>
    </source>
</evidence>
<dbReference type="Pfam" id="PF13545">
    <property type="entry name" value="HTH_Crp_2"/>
    <property type="match status" value="1"/>
</dbReference>
<proteinExistence type="predicted"/>
<name>A0ABT9YBD2_9FIRM</name>
<keyword evidence="1" id="KW-0805">Transcription regulation</keyword>
<dbReference type="SUPFAM" id="SSF51206">
    <property type="entry name" value="cAMP-binding domain-like"/>
    <property type="match status" value="1"/>
</dbReference>
<dbReference type="RefSeq" id="WP_196604525.1">
    <property type="nucleotide sequence ID" value="NZ_CP116940.1"/>
</dbReference>
<feature type="domain" description="Cyclic nucleotide-binding" evidence="4">
    <location>
        <begin position="11"/>
        <end position="83"/>
    </location>
</feature>
<sequence>MDFSFISKTELFIGLTAVETEHVLSCSQAKIKNYQKGEYIYHSGNKIDTICIVLLGGVHIVYNDAWGNENILNRVTRGQMFAENNACSDEILFTNAVAAETSTILFLYTEKLLYPCHAICAYHSKVIRNMFLSLGTENIKLKRKISHTTSRSLRQRIISFLSFQATEQKSFCFKINFNRQQLADYLCVDRSAMSNELSKMKKDGLINYEKNVFWIKDLKVKYGV</sequence>
<dbReference type="PROSITE" id="PS51063">
    <property type="entry name" value="HTH_CRP_2"/>
    <property type="match status" value="1"/>
</dbReference>